<dbReference type="InterPro" id="IPR009029">
    <property type="entry name" value="HMG_CoA_Rdtase_sub-bd_dom_sf"/>
</dbReference>
<dbReference type="SUPFAM" id="SSF55035">
    <property type="entry name" value="NAD-binding domain of HMG-CoA reductase"/>
    <property type="match status" value="1"/>
</dbReference>
<dbReference type="Gene3D" id="3.90.770.10">
    <property type="entry name" value="3-hydroxy-3-methylglutaryl-coenzyme A Reductase, Chain A, domain 2"/>
    <property type="match status" value="1"/>
</dbReference>
<dbReference type="InterPro" id="IPR011009">
    <property type="entry name" value="Kinase-like_dom_sf"/>
</dbReference>
<dbReference type="PANTHER" id="PTHR10572">
    <property type="entry name" value="3-HYDROXY-3-METHYLGLUTARYL-COENZYME A REDUCTASE"/>
    <property type="match status" value="1"/>
</dbReference>
<dbReference type="Pfam" id="PF00368">
    <property type="entry name" value="HMG-CoA_red"/>
    <property type="match status" value="1"/>
</dbReference>
<name>A0A2S2C2D4_9NOCA</name>
<dbReference type="Pfam" id="PF01636">
    <property type="entry name" value="APH"/>
    <property type="match status" value="1"/>
</dbReference>
<dbReference type="GO" id="GO:0004420">
    <property type="term" value="F:hydroxymethylglutaryl-CoA reductase (NADPH) activity"/>
    <property type="evidence" value="ECO:0007669"/>
    <property type="project" value="InterPro"/>
</dbReference>
<gene>
    <name evidence="4" type="ORF">CBI38_28920</name>
</gene>
<dbReference type="SUPFAM" id="SSF56112">
    <property type="entry name" value="Protein kinase-like (PK-like)"/>
    <property type="match status" value="1"/>
</dbReference>
<dbReference type="EMBL" id="CP021354">
    <property type="protein sequence ID" value="AWK74983.1"/>
    <property type="molecule type" value="Genomic_DNA"/>
</dbReference>
<keyword evidence="5" id="KW-1185">Reference proteome</keyword>
<comment type="similarity">
    <text evidence="1">Belongs to the HMG-CoA reductase family.</text>
</comment>
<reference evidence="4 5" key="1">
    <citation type="submission" date="2017-05" db="EMBL/GenBank/DDBJ databases">
        <title>Isolation of Rhodococcus sp. S2-17 biodegrading of BP-3.</title>
        <authorList>
            <person name="Lee Y."/>
            <person name="Kim K.H."/>
            <person name="Chun B.H."/>
            <person name="Jung H.S."/>
            <person name="Jeon C.O."/>
        </authorList>
    </citation>
    <scope>NUCLEOTIDE SEQUENCE [LARGE SCALE GENOMIC DNA]</scope>
    <source>
        <strain evidence="4 5">S2-17</strain>
    </source>
</reference>
<dbReference type="Gene3D" id="3.90.1200.10">
    <property type="match status" value="1"/>
</dbReference>
<dbReference type="KEGG" id="roz:CBI38_28920"/>
<dbReference type="InterPro" id="IPR009023">
    <property type="entry name" value="HMG_CoA_Rdtase_NAD(P)-bd_sf"/>
</dbReference>
<dbReference type="PRINTS" id="PR00071">
    <property type="entry name" value="HMGCOARDTASE"/>
</dbReference>
<sequence length="788" mass="86572">MTAYTNEDEVPCRGDYTEDARHRRLAWLRQQSGAPLLSLQESRIEAKTLRGNLENFVASIEVPVGLAGPMLFRGGAVQGMVAAPLATTEGALVASVTRGARAITRAGGVSTHVIWQRMVRAPVFEFNGISQAAEFALWVSAQRVPLAAEVLAVSQHSNLVDVDPVQLGRVVHVRLVYETGDAAGQNMTTIATWRACQWLQDRLSEPGLPAPVWFAIEGNLSGDKKLSVLNRIGGRGSRVVAECLIDHDTLRHVLKTTARSIDKTWRAAEHAAQFGGMSLADVDVANVVAAMFLTTGQDVACVHESSAAMFTTEEREEGLLTTLVMPNLVVGTVGGGTRLPQQNDYLAAMGCVGEGSSRRLAEIICGFALALDVSTAAAIAAGHFADAHERLGRPNRVDWLRPDSINAELLTPLLAERFEQPTLVIDELVVLGDEVRSSLLTEAVGAAENRKLTGLVPLRIAYSVPGADMTVVDLMLKVKPLDSEVIIEVGKIASLLGGDVAEQYSQWRQSTGFKDTHTRELAVYRNANKAMLQVMPELYGLAEDPSREIYAVLLERLGTDVILADSRRPSEDWKPHHLHSAIEGIASVHAAWLGREEELISAGWLGEIQTAHRAGLMRPLWKALIEHNSEVYPAWIAADDSRRLTEIVDTIPHWWPQIEQAPRTLVHGDFNPRNIALRAADLSLVAYDWELATLHLPQRDLVELMAFVLTPEATADEVVELVERHRHAVGYDVDTGVDSWFEGYRLALWDFTTTRLQLYMMANTHQELPFLDEVVRTSMHLLALEAQS</sequence>
<dbReference type="Gene3D" id="3.30.70.420">
    <property type="entry name" value="Hydroxymethylglutaryl-CoA reductase, class I/II, NAD/NADP-binding domain"/>
    <property type="match status" value="1"/>
</dbReference>
<dbReference type="InterPro" id="IPR023074">
    <property type="entry name" value="HMG_CoA_Rdtase_cat_sf"/>
</dbReference>
<dbReference type="InterPro" id="IPR023076">
    <property type="entry name" value="HMG_CoA_Rdtase_CS"/>
</dbReference>
<dbReference type="SUPFAM" id="SSF56542">
    <property type="entry name" value="Substrate-binding domain of HMG-CoA reductase"/>
    <property type="match status" value="1"/>
</dbReference>
<evidence type="ECO:0000313" key="4">
    <source>
        <dbReference type="EMBL" id="AWK74983.1"/>
    </source>
</evidence>
<dbReference type="AlphaFoldDB" id="A0A2S2C2D4"/>
<evidence type="ECO:0000256" key="1">
    <source>
        <dbReference type="ARBA" id="ARBA00007661"/>
    </source>
</evidence>
<dbReference type="Proteomes" id="UP000245711">
    <property type="component" value="Chromosome"/>
</dbReference>
<organism evidence="4 5">
    <name type="scientific">Rhodococcus oxybenzonivorans</name>
    <dbReference type="NCBI Taxonomy" id="1990687"/>
    <lineage>
        <taxon>Bacteria</taxon>
        <taxon>Bacillati</taxon>
        <taxon>Actinomycetota</taxon>
        <taxon>Actinomycetes</taxon>
        <taxon>Mycobacteriales</taxon>
        <taxon>Nocardiaceae</taxon>
        <taxon>Rhodococcus</taxon>
    </lineage>
</organism>
<dbReference type="InterPro" id="IPR002202">
    <property type="entry name" value="HMG_CoA_Rdtase"/>
</dbReference>
<protein>
    <recommendedName>
        <fullName evidence="3">Aminoglycoside phosphotransferase domain-containing protein</fullName>
    </recommendedName>
</protein>
<dbReference type="PROSITE" id="PS00318">
    <property type="entry name" value="HMG_COA_REDUCTASE_2"/>
    <property type="match status" value="1"/>
</dbReference>
<proteinExistence type="inferred from homology"/>
<keyword evidence="2" id="KW-0560">Oxidoreductase</keyword>
<dbReference type="RefSeq" id="WP_109334410.1">
    <property type="nucleotide sequence ID" value="NZ_CP021354.1"/>
</dbReference>
<dbReference type="PANTHER" id="PTHR10572:SF24">
    <property type="entry name" value="3-HYDROXY-3-METHYLGLUTARYL-COENZYME A REDUCTASE"/>
    <property type="match status" value="1"/>
</dbReference>
<dbReference type="GO" id="GO:0015936">
    <property type="term" value="P:coenzyme A metabolic process"/>
    <property type="evidence" value="ECO:0007669"/>
    <property type="project" value="InterPro"/>
</dbReference>
<dbReference type="InterPro" id="IPR002575">
    <property type="entry name" value="Aminoglycoside_PTrfase"/>
</dbReference>
<evidence type="ECO:0000256" key="2">
    <source>
        <dbReference type="ARBA" id="ARBA00023002"/>
    </source>
</evidence>
<feature type="domain" description="Aminoglycoside phosphotransferase" evidence="3">
    <location>
        <begin position="518"/>
        <end position="722"/>
    </location>
</feature>
<dbReference type="OrthoDB" id="9794902at2"/>
<accession>A0A2S2C2D4</accession>
<evidence type="ECO:0000259" key="3">
    <source>
        <dbReference type="Pfam" id="PF01636"/>
    </source>
</evidence>
<evidence type="ECO:0000313" key="5">
    <source>
        <dbReference type="Proteomes" id="UP000245711"/>
    </source>
</evidence>
<dbReference type="PROSITE" id="PS50065">
    <property type="entry name" value="HMG_COA_REDUCTASE_4"/>
    <property type="match status" value="1"/>
</dbReference>